<dbReference type="GO" id="GO:0046910">
    <property type="term" value="F:pectinesterase inhibitor activity"/>
    <property type="evidence" value="ECO:0007669"/>
    <property type="project" value="InterPro"/>
</dbReference>
<evidence type="ECO:0000313" key="7">
    <source>
        <dbReference type="Proteomes" id="UP001293254"/>
    </source>
</evidence>
<evidence type="ECO:0000256" key="4">
    <source>
        <dbReference type="SAM" id="SignalP"/>
    </source>
</evidence>
<dbReference type="EMBL" id="JACGWO010000006">
    <property type="protein sequence ID" value="KAK4425994.1"/>
    <property type="molecule type" value="Genomic_DNA"/>
</dbReference>
<reference evidence="6" key="1">
    <citation type="submission" date="2020-06" db="EMBL/GenBank/DDBJ databases">
        <authorList>
            <person name="Li T."/>
            <person name="Hu X."/>
            <person name="Zhang T."/>
            <person name="Song X."/>
            <person name="Zhang H."/>
            <person name="Dai N."/>
            <person name="Sheng W."/>
            <person name="Hou X."/>
            <person name="Wei L."/>
        </authorList>
    </citation>
    <scope>NUCLEOTIDE SEQUENCE</scope>
    <source>
        <strain evidence="6">3651</strain>
        <tissue evidence="6">Leaf</tissue>
    </source>
</reference>
<dbReference type="InterPro" id="IPR034086">
    <property type="entry name" value="PMEI_plant"/>
</dbReference>
<dbReference type="InterPro" id="IPR006501">
    <property type="entry name" value="Pectinesterase_inhib_dom"/>
</dbReference>
<dbReference type="CDD" id="cd15797">
    <property type="entry name" value="PMEI"/>
    <property type="match status" value="1"/>
</dbReference>
<feature type="signal peptide" evidence="4">
    <location>
        <begin position="1"/>
        <end position="19"/>
    </location>
</feature>
<feature type="chain" id="PRO_5041980314" description="Pectinesterase inhibitor domain-containing protein" evidence="4">
    <location>
        <begin position="20"/>
        <end position="201"/>
    </location>
</feature>
<sequence>MFVLFTFLWLSSLVCRCSSLTITSSTLIIRDDVKAAQSSSSSSSSSSDLIQSICSQTQNRGYCQQFLQQLYRPGESLGDLGQSAFDSVSKLIFFTYDEIHVREVGSSINDPVLNKIYHKCGGQYTAAINALNKAKAFLKSGDYGKLPNLVSLALNQPPLCDSNFTPPTQEPAEIKKLNNQARDDCAILFAISNRLASGKNL</sequence>
<organism evidence="6 7">
    <name type="scientific">Sesamum alatum</name>
    <dbReference type="NCBI Taxonomy" id="300844"/>
    <lineage>
        <taxon>Eukaryota</taxon>
        <taxon>Viridiplantae</taxon>
        <taxon>Streptophyta</taxon>
        <taxon>Embryophyta</taxon>
        <taxon>Tracheophyta</taxon>
        <taxon>Spermatophyta</taxon>
        <taxon>Magnoliopsida</taxon>
        <taxon>eudicotyledons</taxon>
        <taxon>Gunneridae</taxon>
        <taxon>Pentapetalae</taxon>
        <taxon>asterids</taxon>
        <taxon>lamiids</taxon>
        <taxon>Lamiales</taxon>
        <taxon>Pedaliaceae</taxon>
        <taxon>Sesamum</taxon>
    </lineage>
</organism>
<accession>A0AAE1Y954</accession>
<name>A0AAE1Y954_9LAMI</name>
<protein>
    <recommendedName>
        <fullName evidence="5">Pectinesterase inhibitor domain-containing protein</fullName>
    </recommendedName>
</protein>
<dbReference type="AlphaFoldDB" id="A0AAE1Y954"/>
<dbReference type="SMART" id="SM00856">
    <property type="entry name" value="PMEI"/>
    <property type="match status" value="1"/>
</dbReference>
<dbReference type="PANTHER" id="PTHR36710:SF4">
    <property type="entry name" value="PLANT INVERTASE_PECTIN METHYLESTERASE INHIBITOR SUPERFAMILY PROTEIN"/>
    <property type="match status" value="1"/>
</dbReference>
<dbReference type="InterPro" id="IPR035513">
    <property type="entry name" value="Invertase/methylesterase_inhib"/>
</dbReference>
<evidence type="ECO:0000256" key="3">
    <source>
        <dbReference type="ARBA" id="ARBA00038471"/>
    </source>
</evidence>
<reference evidence="6" key="2">
    <citation type="journal article" date="2024" name="Plant">
        <title>Genomic evolution and insights into agronomic trait innovations of Sesamum species.</title>
        <authorList>
            <person name="Miao H."/>
            <person name="Wang L."/>
            <person name="Qu L."/>
            <person name="Liu H."/>
            <person name="Sun Y."/>
            <person name="Le M."/>
            <person name="Wang Q."/>
            <person name="Wei S."/>
            <person name="Zheng Y."/>
            <person name="Lin W."/>
            <person name="Duan Y."/>
            <person name="Cao H."/>
            <person name="Xiong S."/>
            <person name="Wang X."/>
            <person name="Wei L."/>
            <person name="Li C."/>
            <person name="Ma Q."/>
            <person name="Ju M."/>
            <person name="Zhao R."/>
            <person name="Li G."/>
            <person name="Mu C."/>
            <person name="Tian Q."/>
            <person name="Mei H."/>
            <person name="Zhang T."/>
            <person name="Gao T."/>
            <person name="Zhang H."/>
        </authorList>
    </citation>
    <scope>NUCLEOTIDE SEQUENCE</scope>
    <source>
        <strain evidence="6">3651</strain>
    </source>
</reference>
<evidence type="ECO:0000259" key="5">
    <source>
        <dbReference type="SMART" id="SM00856"/>
    </source>
</evidence>
<keyword evidence="2" id="KW-1015">Disulfide bond</keyword>
<comment type="caution">
    <text evidence="6">The sequence shown here is derived from an EMBL/GenBank/DDBJ whole genome shotgun (WGS) entry which is preliminary data.</text>
</comment>
<dbReference type="InterPro" id="IPR052421">
    <property type="entry name" value="PCW_Enzyme_Inhibitor"/>
</dbReference>
<dbReference type="Proteomes" id="UP001293254">
    <property type="component" value="Unassembled WGS sequence"/>
</dbReference>
<proteinExistence type="inferred from homology"/>
<evidence type="ECO:0000256" key="1">
    <source>
        <dbReference type="ARBA" id="ARBA00022729"/>
    </source>
</evidence>
<evidence type="ECO:0000313" key="6">
    <source>
        <dbReference type="EMBL" id="KAK4425994.1"/>
    </source>
</evidence>
<evidence type="ECO:0000256" key="2">
    <source>
        <dbReference type="ARBA" id="ARBA00023157"/>
    </source>
</evidence>
<dbReference type="SUPFAM" id="SSF101148">
    <property type="entry name" value="Plant invertase/pectin methylesterase inhibitor"/>
    <property type="match status" value="1"/>
</dbReference>
<comment type="similarity">
    <text evidence="3">Belongs to the PMEI family.</text>
</comment>
<dbReference type="NCBIfam" id="TIGR01614">
    <property type="entry name" value="PME_inhib"/>
    <property type="match status" value="1"/>
</dbReference>
<dbReference type="PANTHER" id="PTHR36710">
    <property type="entry name" value="PECTINESTERASE INHIBITOR-LIKE"/>
    <property type="match status" value="1"/>
</dbReference>
<dbReference type="Pfam" id="PF04043">
    <property type="entry name" value="PMEI"/>
    <property type="match status" value="1"/>
</dbReference>
<feature type="domain" description="Pectinesterase inhibitor" evidence="5">
    <location>
        <begin position="45"/>
        <end position="191"/>
    </location>
</feature>
<keyword evidence="7" id="KW-1185">Reference proteome</keyword>
<keyword evidence="1 4" id="KW-0732">Signal</keyword>
<gene>
    <name evidence="6" type="ORF">Salat_1793400</name>
</gene>
<dbReference type="Gene3D" id="1.20.140.40">
    <property type="entry name" value="Invertase/pectin methylesterase inhibitor family protein"/>
    <property type="match status" value="1"/>
</dbReference>